<keyword evidence="1" id="KW-0175">Coiled coil</keyword>
<dbReference type="InterPro" id="IPR011990">
    <property type="entry name" value="TPR-like_helical_dom_sf"/>
</dbReference>
<evidence type="ECO:0000256" key="2">
    <source>
        <dbReference type="SAM" id="MobiDB-lite"/>
    </source>
</evidence>
<dbReference type="Pfam" id="PF10373">
    <property type="entry name" value="EST1_DNA_bind"/>
    <property type="match status" value="1"/>
</dbReference>
<dbReference type="SUPFAM" id="SSF48452">
    <property type="entry name" value="TPR-like"/>
    <property type="match status" value="1"/>
</dbReference>
<dbReference type="PANTHER" id="PTHR15696:SF0">
    <property type="entry name" value="TELOMERASE-BINDING PROTEIN EST1A"/>
    <property type="match status" value="1"/>
</dbReference>
<dbReference type="Proteomes" id="UP000324585">
    <property type="component" value="Unassembled WGS sequence"/>
</dbReference>
<dbReference type="EMBL" id="VRMN01000002">
    <property type="protein sequence ID" value="KAA8497040.1"/>
    <property type="molecule type" value="Genomic_DNA"/>
</dbReference>
<feature type="compositionally biased region" description="Basic and acidic residues" evidence="2">
    <location>
        <begin position="915"/>
        <end position="932"/>
    </location>
</feature>
<proteinExistence type="predicted"/>
<evidence type="ECO:0000313" key="4">
    <source>
        <dbReference type="EMBL" id="KAA8497040.1"/>
    </source>
</evidence>
<evidence type="ECO:0000313" key="5">
    <source>
        <dbReference type="Proteomes" id="UP000324585"/>
    </source>
</evidence>
<dbReference type="Gene3D" id="1.25.40.10">
    <property type="entry name" value="Tetratricopeptide repeat domain"/>
    <property type="match status" value="1"/>
</dbReference>
<dbReference type="InterPro" id="IPR018834">
    <property type="entry name" value="DNA/RNA-bd_Est1-type"/>
</dbReference>
<comment type="caution">
    <text evidence="4">The sequence shown here is derived from an EMBL/GenBank/DDBJ whole genome shotgun (WGS) entry which is preliminary data.</text>
</comment>
<feature type="compositionally biased region" description="Basic and acidic residues" evidence="2">
    <location>
        <begin position="811"/>
        <end position="824"/>
    </location>
</feature>
<feature type="domain" description="DNA/RNA-binding" evidence="3">
    <location>
        <begin position="283"/>
        <end position="522"/>
    </location>
</feature>
<reference evidence="5" key="1">
    <citation type="journal article" date="2019" name="Nat. Commun.">
        <title>Expansion of phycobilisome linker gene families in mesophilic red algae.</title>
        <authorList>
            <person name="Lee J."/>
            <person name="Kim D."/>
            <person name="Bhattacharya D."/>
            <person name="Yoon H.S."/>
        </authorList>
    </citation>
    <scope>NUCLEOTIDE SEQUENCE [LARGE SCALE GENOMIC DNA]</scope>
    <source>
        <strain evidence="5">CCMP 1328</strain>
    </source>
</reference>
<gene>
    <name evidence="4" type="ORF">FVE85_0769</name>
</gene>
<evidence type="ECO:0000256" key="1">
    <source>
        <dbReference type="SAM" id="Coils"/>
    </source>
</evidence>
<feature type="region of interest" description="Disordered" evidence="2">
    <location>
        <begin position="119"/>
        <end position="169"/>
    </location>
</feature>
<dbReference type="GO" id="GO:0005697">
    <property type="term" value="C:telomerase holoenzyme complex"/>
    <property type="evidence" value="ECO:0007669"/>
    <property type="project" value="TreeGrafter"/>
</dbReference>
<protein>
    <submittedName>
        <fullName evidence="4">Telomerase-binding protein EST1A</fullName>
    </submittedName>
</protein>
<dbReference type="PANTHER" id="PTHR15696">
    <property type="entry name" value="SMG-7 SUPPRESSOR WITH MORPHOLOGICAL EFFECT ON GENITALIA PROTEIN 7"/>
    <property type="match status" value="1"/>
</dbReference>
<keyword evidence="5" id="KW-1185">Reference proteome</keyword>
<feature type="compositionally biased region" description="Basic and acidic residues" evidence="2">
    <location>
        <begin position="885"/>
        <end position="894"/>
    </location>
</feature>
<dbReference type="GO" id="GO:0000184">
    <property type="term" value="P:nuclear-transcribed mRNA catabolic process, nonsense-mediated decay"/>
    <property type="evidence" value="ECO:0007669"/>
    <property type="project" value="TreeGrafter"/>
</dbReference>
<sequence length="982" mass="107388">MLALRKAVEVHLRLLKESVKDDSDDAERRLVEHRRKLRDTGEKALSVVIRESAGAEKPGVDTSTDQTRRAGGFGGAGWSAAFRVDTQEQDALLDSQEQKRRDDAQQVARTQVEMNRKAHALKRGSAGVAAAEANRRAKGKGHAHAQDPPRLVVTSGSASTSQASPAPEKDVEQAVGLIWKHTVHEVHEKYRKLLDTHTRSGAALAGHVSELHMEFLQSSLGWFLQLACSLQTLHPQHIMALALARRKLFQCSGDLARYIWVMRRNVAGNGGSQSYGMDHRALASTLYHKALMIAPGHGYPYHLLATLAMTVEQDLLATSYYLFKAARAEVHPTVTAFPHLGALFMNVMEQGNAPSSSLSERDAVIRSVLCRFAWVGYTATKLTPGSESSPSDTVMQKMCAYSSQLNQFIIPSASASARLVDKLLPLVRSKKIGYWIWTQLTSVAAGAVDIALDESRIMSAEEGPLVVLRRFCIETLVDLCEVSLHAISSCIAQIRQHAQESQSSSSDLMPFSAECCDSLCELLSWLVSTSRSGLFRVMCKVAEEAKGITGRNKLLSGRDSSRLGSRLLKAMTGWRSLVFDRYGEFANVFKTVVGQDSHGRREFRVRVQCMEELRFAQEEHFSFTSNLRPNGLVGCGFLPSDVRIIFEHVASGDSICTTSHDLALHICAELSRIRLEASLAERDQRADLLQVAPASLAMNLTPVTSPGSWSLFAKTREATHFLLCNHSLLMSLDDLEALVCPSTKNGEPDVQAAAQGVEWNTDKAIPHDTASTLGKRPPPQTLVSQQLQSRACHGRTELEAHLLSDGVTSDVRTRDALDEQKAEPKPPAIGSPAPSNGSVQPSRAQAESQQSQPPDHVTDAHPLTATSLKEHPPDTEPSGRTAPPEVHDKTRVPESSRPVTEDDALIVIVGKRKREHDDTSAGEDSARADPARRRSAPLVPYPETQPHDDSETQSPSQVQEHSHQDRPYTETRAGASAAKGIG</sequence>
<feature type="compositionally biased region" description="Low complexity" evidence="2">
    <location>
        <begin position="123"/>
        <end position="132"/>
    </location>
</feature>
<feature type="compositionally biased region" description="Polar residues" evidence="2">
    <location>
        <begin position="833"/>
        <end position="853"/>
    </location>
</feature>
<feature type="compositionally biased region" description="Basic and acidic residues" evidence="2">
    <location>
        <begin position="960"/>
        <end position="969"/>
    </location>
</feature>
<dbReference type="GO" id="GO:0070034">
    <property type="term" value="F:telomerase RNA binding"/>
    <property type="evidence" value="ECO:0007669"/>
    <property type="project" value="TreeGrafter"/>
</dbReference>
<feature type="compositionally biased region" description="Polar residues" evidence="2">
    <location>
        <begin position="154"/>
        <end position="164"/>
    </location>
</feature>
<name>A0A5J4Z196_PORPP</name>
<feature type="coiled-coil region" evidence="1">
    <location>
        <begin position="16"/>
        <end position="43"/>
    </location>
</feature>
<feature type="region of interest" description="Disordered" evidence="2">
    <location>
        <begin position="49"/>
        <end position="74"/>
    </location>
</feature>
<evidence type="ECO:0000259" key="3">
    <source>
        <dbReference type="Pfam" id="PF10373"/>
    </source>
</evidence>
<accession>A0A5J4Z196</accession>
<organism evidence="4 5">
    <name type="scientific">Porphyridium purpureum</name>
    <name type="common">Red alga</name>
    <name type="synonym">Porphyridium cruentum</name>
    <dbReference type="NCBI Taxonomy" id="35688"/>
    <lineage>
        <taxon>Eukaryota</taxon>
        <taxon>Rhodophyta</taxon>
        <taxon>Bangiophyceae</taxon>
        <taxon>Porphyridiales</taxon>
        <taxon>Porphyridiaceae</taxon>
        <taxon>Porphyridium</taxon>
    </lineage>
</organism>
<feature type="region of interest" description="Disordered" evidence="2">
    <location>
        <begin position="757"/>
        <end position="982"/>
    </location>
</feature>
<dbReference type="GO" id="GO:0042162">
    <property type="term" value="F:telomeric DNA binding"/>
    <property type="evidence" value="ECO:0007669"/>
    <property type="project" value="TreeGrafter"/>
</dbReference>
<dbReference type="InterPro" id="IPR045153">
    <property type="entry name" value="Est1/Ebs1-like"/>
</dbReference>
<dbReference type="AlphaFoldDB" id="A0A5J4Z196"/>